<keyword evidence="11" id="KW-0346">Stress response</keyword>
<dbReference type="Gene3D" id="3.40.50.300">
    <property type="entry name" value="P-loop containing nucleotide triphosphate hydrolases"/>
    <property type="match status" value="3"/>
</dbReference>
<evidence type="ECO:0000256" key="11">
    <source>
        <dbReference type="RuleBase" id="RU362034"/>
    </source>
</evidence>
<organism evidence="13 14">
    <name type="scientific">Pseudobowmanella zhangzhouensis</name>
    <dbReference type="NCBI Taxonomy" id="1537679"/>
    <lineage>
        <taxon>Bacteria</taxon>
        <taxon>Pseudomonadati</taxon>
        <taxon>Pseudomonadota</taxon>
        <taxon>Gammaproteobacteria</taxon>
        <taxon>Alteromonadales</taxon>
        <taxon>Alteromonadaceae</taxon>
    </lineage>
</organism>
<dbReference type="InterPro" id="IPR019489">
    <property type="entry name" value="Clp_ATPase_C"/>
</dbReference>
<dbReference type="InterPro" id="IPR041546">
    <property type="entry name" value="ClpA/ClpB_AAA_lid"/>
</dbReference>
<dbReference type="SMART" id="SM01086">
    <property type="entry name" value="ClpB_D2-small"/>
    <property type="match status" value="1"/>
</dbReference>
<evidence type="ECO:0000259" key="12">
    <source>
        <dbReference type="PROSITE" id="PS51903"/>
    </source>
</evidence>
<dbReference type="PANTHER" id="PTHR11638:SF18">
    <property type="entry name" value="HEAT SHOCK PROTEIN 104"/>
    <property type="match status" value="1"/>
</dbReference>
<dbReference type="PROSITE" id="PS00871">
    <property type="entry name" value="CLPAB_2"/>
    <property type="match status" value="1"/>
</dbReference>
<keyword evidence="6 11" id="KW-0175">Coiled coil</keyword>
<feature type="coiled-coil region" evidence="11">
    <location>
        <begin position="411"/>
        <end position="491"/>
    </location>
</feature>
<dbReference type="EMBL" id="JBHSUS010000001">
    <property type="protein sequence ID" value="MFC6439186.1"/>
    <property type="molecule type" value="Genomic_DNA"/>
</dbReference>
<comment type="caution">
    <text evidence="13">The sequence shown here is derived from an EMBL/GenBank/DDBJ whole genome shotgun (WGS) entry which is preliminary data.</text>
</comment>
<dbReference type="PRINTS" id="PR00300">
    <property type="entry name" value="CLPPROTEASEA"/>
</dbReference>
<dbReference type="PANTHER" id="PTHR11638">
    <property type="entry name" value="ATP-DEPENDENT CLP PROTEASE"/>
    <property type="match status" value="1"/>
</dbReference>
<evidence type="ECO:0000256" key="7">
    <source>
        <dbReference type="ARBA" id="ARBA00023186"/>
    </source>
</evidence>
<dbReference type="InterPro" id="IPR003593">
    <property type="entry name" value="AAA+_ATPase"/>
</dbReference>
<dbReference type="InterPro" id="IPR027417">
    <property type="entry name" value="P-loop_NTPase"/>
</dbReference>
<dbReference type="Pfam" id="PF07724">
    <property type="entry name" value="AAA_2"/>
    <property type="match status" value="1"/>
</dbReference>
<keyword evidence="7 10" id="KW-0143">Chaperone</keyword>
<comment type="subcellular location">
    <subcellularLocation>
        <location evidence="11">Cytoplasm</location>
    </subcellularLocation>
</comment>
<dbReference type="Proteomes" id="UP001596364">
    <property type="component" value="Unassembled WGS sequence"/>
</dbReference>
<evidence type="ECO:0000256" key="4">
    <source>
        <dbReference type="ARBA" id="ARBA00022741"/>
    </source>
</evidence>
<comment type="subunit">
    <text evidence="11">Homohexamer; The oligomerization is ATP-dependent.</text>
</comment>
<dbReference type="InterPro" id="IPR003959">
    <property type="entry name" value="ATPase_AAA_core"/>
</dbReference>
<dbReference type="InterPro" id="IPR017730">
    <property type="entry name" value="Chaperonin_ClpB"/>
</dbReference>
<dbReference type="SMART" id="SM00382">
    <property type="entry name" value="AAA"/>
    <property type="match status" value="2"/>
</dbReference>
<evidence type="ECO:0000313" key="14">
    <source>
        <dbReference type="Proteomes" id="UP001596364"/>
    </source>
</evidence>
<keyword evidence="14" id="KW-1185">Reference proteome</keyword>
<keyword evidence="4 10" id="KW-0547">Nucleotide-binding</keyword>
<evidence type="ECO:0000256" key="8">
    <source>
        <dbReference type="ARBA" id="ARBA00026057"/>
    </source>
</evidence>
<dbReference type="SUPFAM" id="SSF81923">
    <property type="entry name" value="Double Clp-N motif"/>
    <property type="match status" value="1"/>
</dbReference>
<dbReference type="SUPFAM" id="SSF52540">
    <property type="entry name" value="P-loop containing nucleoside triphosphate hydrolases"/>
    <property type="match status" value="2"/>
</dbReference>
<keyword evidence="3 9" id="KW-0677">Repeat</keyword>
<evidence type="ECO:0000313" key="13">
    <source>
        <dbReference type="EMBL" id="MFC6439186.1"/>
    </source>
</evidence>
<dbReference type="Gene3D" id="1.10.1780.10">
    <property type="entry name" value="Clp, N-terminal domain"/>
    <property type="match status" value="1"/>
</dbReference>
<dbReference type="InterPro" id="IPR001270">
    <property type="entry name" value="ClpA/B"/>
</dbReference>
<feature type="domain" description="Clp R" evidence="12">
    <location>
        <begin position="3"/>
        <end position="145"/>
    </location>
</feature>
<evidence type="ECO:0000256" key="1">
    <source>
        <dbReference type="ARBA" id="ARBA00008675"/>
    </source>
</evidence>
<dbReference type="NCBIfam" id="TIGR03346">
    <property type="entry name" value="chaperone_ClpB"/>
    <property type="match status" value="1"/>
</dbReference>
<name>A0ABW1XG46_9ALTE</name>
<comment type="subunit">
    <text evidence="8">Homohexamer. The oligomerization is ATP-dependent.</text>
</comment>
<dbReference type="Pfam" id="PF02861">
    <property type="entry name" value="Clp_N"/>
    <property type="match status" value="1"/>
</dbReference>
<dbReference type="PROSITE" id="PS51903">
    <property type="entry name" value="CLP_R"/>
    <property type="match status" value="1"/>
</dbReference>
<keyword evidence="11" id="KW-0963">Cytoplasm</keyword>
<dbReference type="InterPro" id="IPR018368">
    <property type="entry name" value="ClpA/B_CS1"/>
</dbReference>
<dbReference type="NCBIfam" id="NF008118">
    <property type="entry name" value="PRK10865.1"/>
    <property type="match status" value="1"/>
</dbReference>
<keyword evidence="5 10" id="KW-0067">ATP-binding</keyword>
<evidence type="ECO:0000256" key="5">
    <source>
        <dbReference type="ARBA" id="ARBA00022840"/>
    </source>
</evidence>
<sequence length="855" mass="95545">MRSDKLTSKFQMAISDAQSLALGRDHQYIEPVHLLSAMLNQEGGTVRALFDQAGVNVNSLRSALAEAIDRVPRVDGTADVQFGKDTVVLLNMTDKIAQKRKDQYISSELFVLAACDDKGRLGDILRQCGATADKISDAIDKMRGGQKVNDPNAEDVRQALEKFTTDLTERAEQGKLDPVIGRDEEIRRTIQVLQRRTKNNPVLIGEPGVGKTAIVEGLAQRIVNGEVPEGLKNKRVLSLDMGALVAGAKYRGEFEERLKAVLNELSKEEGQVILFIDELHTMVGAGKGDGAMDAGNMLKPALARGELHCVGATTLDEYRQYIEKDAALERRFQKVLVDEPSVEDTIAILRGLKERYELHHSVNITDPAIVAAASLSHRYISDRQLPDKAIDLIDEAASSLRMQIDSKPEDMDRLERRIIQLKLEEQALAKETDEASHKRLELIEQEREQLEVKFAGLEKEWNAEKNAMQGTQHIKSELEQAKLDLEIARRAGDLSRMSELQYGRIPELEMRLEQASEAETREFKLLKNKVTDNEIAEVLSRWTGIPVAKMLEGEKEKLLRMEDALHGRVVGQEEAVSAVSNAIRRSRAGLADPNRPIGSFLFLGPTGVGKTELCKALAGFMFDTEQAMVRIDMSEFMEKHSVARLVGAPPGYVGYEEGGYLTEAVRRKPYSVILLDEVEKAHPDVFNILLQVLDDGRLTDGQGRTVDFKNTVVIMTSNLGSDVIQEFKSDADYDEMKERVMQVVGMHFRPEFINRIDDTVVFHSLRADQIRNIAKIQLQGLLKRLRERGFELEITDDALDRLAEAGFDPVYGARPLKRAIQQQVENPLAQKILSGELQVDQTISLDADENGLVFH</sequence>
<dbReference type="InterPro" id="IPR028299">
    <property type="entry name" value="ClpA/B_CS2"/>
</dbReference>
<gene>
    <name evidence="11 13" type="primary">clpB</name>
    <name evidence="13" type="ORF">ACFP85_03320</name>
</gene>
<proteinExistence type="inferred from homology"/>
<dbReference type="InterPro" id="IPR004176">
    <property type="entry name" value="Clp_R_N"/>
</dbReference>
<accession>A0ABW1XG46</accession>
<dbReference type="CDD" id="cd19499">
    <property type="entry name" value="RecA-like_ClpB_Hsp104-like"/>
    <property type="match status" value="1"/>
</dbReference>
<evidence type="ECO:0000256" key="2">
    <source>
        <dbReference type="ARBA" id="ARBA00017574"/>
    </source>
</evidence>
<evidence type="ECO:0000256" key="10">
    <source>
        <dbReference type="RuleBase" id="RU004432"/>
    </source>
</evidence>
<dbReference type="PROSITE" id="PS00870">
    <property type="entry name" value="CLPAB_1"/>
    <property type="match status" value="1"/>
</dbReference>
<protein>
    <recommendedName>
        <fullName evidence="2 11">Chaperone protein ClpB</fullName>
    </recommendedName>
</protein>
<evidence type="ECO:0000256" key="6">
    <source>
        <dbReference type="ARBA" id="ARBA00023054"/>
    </source>
</evidence>
<evidence type="ECO:0000256" key="9">
    <source>
        <dbReference type="PROSITE-ProRule" id="PRU01251"/>
    </source>
</evidence>
<comment type="function">
    <text evidence="11">Part of a stress-induced multi-chaperone system, it is involved in the recovery of the cell from heat-induced damage, in cooperation with DnaK, DnaJ and GrpE.</text>
</comment>
<dbReference type="Gene3D" id="1.10.8.60">
    <property type="match status" value="1"/>
</dbReference>
<dbReference type="Pfam" id="PF17871">
    <property type="entry name" value="AAA_lid_9"/>
    <property type="match status" value="1"/>
</dbReference>
<dbReference type="InterPro" id="IPR050130">
    <property type="entry name" value="ClpA_ClpB"/>
</dbReference>
<dbReference type="RefSeq" id="WP_131259297.1">
    <property type="nucleotide sequence ID" value="NZ_JBHSUS010000001.1"/>
</dbReference>
<dbReference type="Pfam" id="PF00004">
    <property type="entry name" value="AAA"/>
    <property type="match status" value="1"/>
</dbReference>
<comment type="similarity">
    <text evidence="1 10">Belongs to the ClpA/ClpB family.</text>
</comment>
<reference evidence="14" key="1">
    <citation type="journal article" date="2019" name="Int. J. Syst. Evol. Microbiol.">
        <title>The Global Catalogue of Microorganisms (GCM) 10K type strain sequencing project: providing services to taxonomists for standard genome sequencing and annotation.</title>
        <authorList>
            <consortium name="The Broad Institute Genomics Platform"/>
            <consortium name="The Broad Institute Genome Sequencing Center for Infectious Disease"/>
            <person name="Wu L."/>
            <person name="Ma J."/>
        </authorList>
    </citation>
    <scope>NUCLEOTIDE SEQUENCE [LARGE SCALE GENOMIC DNA]</scope>
    <source>
        <strain evidence="14">CGMCC 1.16031</strain>
    </source>
</reference>
<dbReference type="InterPro" id="IPR036628">
    <property type="entry name" value="Clp_N_dom_sf"/>
</dbReference>
<dbReference type="CDD" id="cd00009">
    <property type="entry name" value="AAA"/>
    <property type="match status" value="1"/>
</dbReference>
<evidence type="ECO:0000256" key="3">
    <source>
        <dbReference type="ARBA" id="ARBA00022737"/>
    </source>
</evidence>
<dbReference type="Pfam" id="PF10431">
    <property type="entry name" value="ClpB_D2-small"/>
    <property type="match status" value="1"/>
</dbReference>